<reference evidence="1 2" key="1">
    <citation type="journal article" date="2018" name="Sci. Data">
        <title>The draft genome sequence of cork oak.</title>
        <authorList>
            <person name="Ramos A.M."/>
            <person name="Usie A."/>
            <person name="Barbosa P."/>
            <person name="Barros P.M."/>
            <person name="Capote T."/>
            <person name="Chaves I."/>
            <person name="Simoes F."/>
            <person name="Abreu I."/>
            <person name="Carrasquinho I."/>
            <person name="Faro C."/>
            <person name="Guimaraes J.B."/>
            <person name="Mendonca D."/>
            <person name="Nobrega F."/>
            <person name="Rodrigues L."/>
            <person name="Saibo N.J.M."/>
            <person name="Varela M.C."/>
            <person name="Egas C."/>
            <person name="Matos J."/>
            <person name="Miguel C.M."/>
            <person name="Oliveira M.M."/>
            <person name="Ricardo C.P."/>
            <person name="Goncalves S."/>
        </authorList>
    </citation>
    <scope>NUCLEOTIDE SEQUENCE [LARGE SCALE GENOMIC DNA]</scope>
    <source>
        <strain evidence="2">cv. HL8</strain>
    </source>
</reference>
<feature type="non-terminal residue" evidence="1">
    <location>
        <position position="95"/>
    </location>
</feature>
<name>A0AAW0K708_QUESU</name>
<dbReference type="EMBL" id="PKMF04000397">
    <property type="protein sequence ID" value="KAK7833841.1"/>
    <property type="molecule type" value="Genomic_DNA"/>
</dbReference>
<evidence type="ECO:0000313" key="1">
    <source>
        <dbReference type="EMBL" id="KAK7833841.1"/>
    </source>
</evidence>
<dbReference type="AlphaFoldDB" id="A0AAW0K708"/>
<organism evidence="1 2">
    <name type="scientific">Quercus suber</name>
    <name type="common">Cork oak</name>
    <dbReference type="NCBI Taxonomy" id="58331"/>
    <lineage>
        <taxon>Eukaryota</taxon>
        <taxon>Viridiplantae</taxon>
        <taxon>Streptophyta</taxon>
        <taxon>Embryophyta</taxon>
        <taxon>Tracheophyta</taxon>
        <taxon>Spermatophyta</taxon>
        <taxon>Magnoliopsida</taxon>
        <taxon>eudicotyledons</taxon>
        <taxon>Gunneridae</taxon>
        <taxon>Pentapetalae</taxon>
        <taxon>rosids</taxon>
        <taxon>fabids</taxon>
        <taxon>Fagales</taxon>
        <taxon>Fagaceae</taxon>
        <taxon>Quercus</taxon>
    </lineage>
</organism>
<accession>A0AAW0K708</accession>
<gene>
    <name evidence="1" type="primary">ESP1_1</name>
    <name evidence="1" type="ORF">CFP56_025186</name>
</gene>
<keyword evidence="2" id="KW-1185">Reference proteome</keyword>
<dbReference type="Proteomes" id="UP000237347">
    <property type="component" value="Unassembled WGS sequence"/>
</dbReference>
<sequence length="95" mass="10948">MHSISLLIFFVPVKSKLMTRLFKCKNVPLENFLAKLWESRTTHALCISPVYETLIINLSEQYGDLVPVPSQSVILAGYFYYDLCERLVSHGRLIK</sequence>
<proteinExistence type="predicted"/>
<comment type="caution">
    <text evidence="1">The sequence shown here is derived from an EMBL/GenBank/DDBJ whole genome shotgun (WGS) entry which is preliminary data.</text>
</comment>
<evidence type="ECO:0000313" key="2">
    <source>
        <dbReference type="Proteomes" id="UP000237347"/>
    </source>
</evidence>
<protein>
    <submittedName>
        <fullName evidence="1">Separase</fullName>
    </submittedName>
</protein>